<dbReference type="EMBL" id="FMWP01000014">
    <property type="protein sequence ID" value="SCZ90992.1"/>
    <property type="molecule type" value="Genomic_DNA"/>
</dbReference>
<feature type="region of interest" description="Disordered" evidence="15">
    <location>
        <begin position="1046"/>
        <end position="1071"/>
    </location>
</feature>
<feature type="transmembrane region" description="Helical" evidence="14">
    <location>
        <begin position="818"/>
        <end position="836"/>
    </location>
</feature>
<feature type="transmembrane region" description="Helical" evidence="14">
    <location>
        <begin position="958"/>
        <end position="977"/>
    </location>
</feature>
<feature type="transmembrane region" description="Helical" evidence="14">
    <location>
        <begin position="40"/>
        <end position="63"/>
    </location>
</feature>
<feature type="compositionally biased region" description="Basic residues" evidence="15">
    <location>
        <begin position="7"/>
        <end position="16"/>
    </location>
</feature>
<evidence type="ECO:0000256" key="15">
    <source>
        <dbReference type="SAM" id="MobiDB-lite"/>
    </source>
</evidence>
<dbReference type="InterPro" id="IPR007070">
    <property type="entry name" value="GPI_EtnP_transferase_1"/>
</dbReference>
<dbReference type="GO" id="GO:0071555">
    <property type="term" value="P:cell wall organization"/>
    <property type="evidence" value="ECO:0007669"/>
    <property type="project" value="UniProtKB-KW"/>
</dbReference>
<evidence type="ECO:0000256" key="11">
    <source>
        <dbReference type="ARBA" id="ARBA00023180"/>
    </source>
</evidence>
<keyword evidence="10 14" id="KW-0472">Membrane</keyword>
<comment type="pathway">
    <text evidence="2 14">Glycolipid biosynthesis; glycosylphosphatidylinositol-anchor biosynthesis.</text>
</comment>
<evidence type="ECO:0000256" key="12">
    <source>
        <dbReference type="ARBA" id="ARBA00023316"/>
    </source>
</evidence>
<dbReference type="FunFam" id="3.40.720.10:FF:000015">
    <property type="entry name" value="GPI ethanolamine phosphate transferase 1"/>
    <property type="match status" value="1"/>
</dbReference>
<keyword evidence="9 14" id="KW-1133">Transmembrane helix</keyword>
<dbReference type="PANTHER" id="PTHR12250">
    <property type="entry name" value="PHOSPHATIDYLINOSITOL GLYCAN, CLASS N"/>
    <property type="match status" value="1"/>
</dbReference>
<feature type="domain" description="GPI ethanolamine phosphate transferase 1 C-terminal" evidence="16">
    <location>
        <begin position="532"/>
        <end position="984"/>
    </location>
</feature>
<feature type="compositionally biased region" description="Polar residues" evidence="15">
    <location>
        <begin position="25"/>
        <end position="36"/>
    </location>
</feature>
<proteinExistence type="inferred from homology"/>
<feature type="transmembrane region" description="Helical" evidence="14">
    <location>
        <begin position="842"/>
        <end position="858"/>
    </location>
</feature>
<evidence type="ECO:0000256" key="6">
    <source>
        <dbReference type="ARBA" id="ARBA00022679"/>
    </source>
</evidence>
<dbReference type="CDD" id="cd16020">
    <property type="entry name" value="GPI_EPT_1"/>
    <property type="match status" value="1"/>
</dbReference>
<dbReference type="InterPro" id="IPR037671">
    <property type="entry name" value="PIGN_N"/>
</dbReference>
<feature type="transmembrane region" description="Helical" evidence="14">
    <location>
        <begin position="997"/>
        <end position="1016"/>
    </location>
</feature>
<dbReference type="GO" id="GO:0005789">
    <property type="term" value="C:endoplasmic reticulum membrane"/>
    <property type="evidence" value="ECO:0007669"/>
    <property type="project" value="UniProtKB-SubCell"/>
</dbReference>
<dbReference type="InterPro" id="IPR017850">
    <property type="entry name" value="Alkaline_phosphatase_core_sf"/>
</dbReference>
<dbReference type="Pfam" id="PF04987">
    <property type="entry name" value="PigN"/>
    <property type="match status" value="1"/>
</dbReference>
<dbReference type="InterPro" id="IPR017852">
    <property type="entry name" value="GPI_EtnP_transferase_1_C"/>
</dbReference>
<feature type="transmembrane region" description="Helical" evidence="14">
    <location>
        <begin position="718"/>
        <end position="739"/>
    </location>
</feature>
<keyword evidence="8 14" id="KW-0256">Endoplasmic reticulum</keyword>
<dbReference type="SUPFAM" id="SSF53649">
    <property type="entry name" value="Alkaline phosphatase-like"/>
    <property type="match status" value="1"/>
</dbReference>
<feature type="transmembrane region" description="Helical" evidence="14">
    <location>
        <begin position="543"/>
        <end position="564"/>
    </location>
</feature>
<evidence type="ECO:0000313" key="18">
    <source>
        <dbReference type="Proteomes" id="UP000249723"/>
    </source>
</evidence>
<keyword evidence="18" id="KW-1185">Reference proteome</keyword>
<feature type="compositionally biased region" description="Polar residues" evidence="15">
    <location>
        <begin position="1050"/>
        <end position="1071"/>
    </location>
</feature>
<sequence>MLSTRSRAAHSSRNRSHRQDRDIDSTASPSSRSTRFGGSASLLLLSILFHTIYLNSIFDVYFVSPVTKGVGLRYGVGAEHENGGPGARVGEKLAKRVVLIVGDGLRADKLFQIYNSPPFDQDLPLPSPLQDVPHTYAVPPYTNWTTPAPFVRNLIQSGQARWGVSHTRVPTESRPGHVALIGGMYEDVSAVTRGWQTNPVKFDSVFNQSSHAFTFGSPDILPMFAQGASDPTRVDAFSYGEEHEDFSKDAVHLDLWVLDQLKTLLKNSTTNPKLDQQLKADGVVIFLHLLGLDTTGHSYRPHGPEYHRNIRVVDHVISETARLLEDFYDDDGETAFVFTADHGMSSIGNHGDGEPDNTRTPLVVWGKGVASGLVEDEGNDDYSRHWDLRGERLDVDQADVAVLMSVLGGLAIPANSAGRIPLKYLSADPSFKARACFANAKQVLAEFEERSRAWLSKSRSVPAYTDAVLEDLAGFKQAHALAFKPFPELVDDASSGKLSVESHKRQINALIHAGDYEEATAWSMELVNLGFEGLRYFRTYDWLVLRTIVALGYLGFIVYSANFVLRTHVYSSDAEMATTTTSPIPRVLGAIIFSILSTKFFIERSSATYYAYAAFPCYFWSSILSNRAPLIRLFRSISPVRAATGLGATLIVVQMIAQAYLVREYLTYILVTIALAWPLLGMDRTFRRKEQRLVTAWAASCSLLSIFPQLPVEKGENLTIVYAGAVAMFILGLVGREVLEREEVKQATNPSSTIRATHKWLALQIGLILLSLVPTVKSALALQRKQGLPLWSQSLGWIVLVGSVLVPIIRGRPRQQPFLERLLIVLFAFGPSFNILSLSYEGLFYACFCATLCLWLLLERRIALTRRMNVKDHEESPKINGGHIRMAVFFLTFLHLAFFGVGNVASISSFYLEPVYRLIPVFNPFAMALLLLFKLLSPFVALSAITSVLNKQLGLPPFSLFIIASTLSDVLTINFFFRVTDQGSWLEIGSTITNFAISSLLCIFNTALYLGGEFLLANTEVNSRPLEVVRHQDDVKEIDVVDRGRISPLGNDSGSMSKRTTRASSATAKDD</sequence>
<dbReference type="UniPathway" id="UPA00196"/>
<evidence type="ECO:0000256" key="13">
    <source>
        <dbReference type="ARBA" id="ARBA00024850"/>
    </source>
</evidence>
<dbReference type="Pfam" id="PF01663">
    <property type="entry name" value="Phosphodiest"/>
    <property type="match status" value="1"/>
</dbReference>
<evidence type="ECO:0000256" key="4">
    <source>
        <dbReference type="ARBA" id="ARBA00020831"/>
    </source>
</evidence>
<dbReference type="Gene3D" id="3.40.720.10">
    <property type="entry name" value="Alkaline Phosphatase, subunit A"/>
    <property type="match status" value="1"/>
</dbReference>
<evidence type="ECO:0000256" key="5">
    <source>
        <dbReference type="ARBA" id="ARBA00022502"/>
    </source>
</evidence>
<comment type="subcellular location">
    <subcellularLocation>
        <location evidence="1 14">Endoplasmic reticulum membrane</location>
        <topology evidence="1 14">Multi-pass membrane protein</topology>
    </subcellularLocation>
</comment>
<evidence type="ECO:0000256" key="8">
    <source>
        <dbReference type="ARBA" id="ARBA00022824"/>
    </source>
</evidence>
<evidence type="ECO:0000256" key="3">
    <source>
        <dbReference type="ARBA" id="ARBA00008400"/>
    </source>
</evidence>
<feature type="transmembrane region" description="Helical" evidence="14">
    <location>
        <begin position="924"/>
        <end position="946"/>
    </location>
</feature>
<evidence type="ECO:0000256" key="1">
    <source>
        <dbReference type="ARBA" id="ARBA00004477"/>
    </source>
</evidence>
<feature type="transmembrane region" description="Helical" evidence="14">
    <location>
        <begin position="640"/>
        <end position="659"/>
    </location>
</feature>
<evidence type="ECO:0000256" key="9">
    <source>
        <dbReference type="ARBA" id="ARBA00022989"/>
    </source>
</evidence>
<comment type="function">
    <text evidence="13 14">Ethanolamine phosphate transferase involved in glycosylphosphatidylinositol-anchor biosynthesis. Transfers ethanolamine phosphate to the first alpha-1,4-linked mannose of the glycosylphosphatidylinositol precursor of GPI-anchor.</text>
</comment>
<keyword evidence="5 14" id="KW-0337">GPI-anchor biosynthesis</keyword>
<dbReference type="Proteomes" id="UP000249723">
    <property type="component" value="Unassembled WGS sequence"/>
</dbReference>
<evidence type="ECO:0000256" key="10">
    <source>
        <dbReference type="ARBA" id="ARBA00023136"/>
    </source>
</evidence>
<dbReference type="EC" id="2.-.-.-" evidence="14"/>
<keyword evidence="7 14" id="KW-0812">Transmembrane</keyword>
<evidence type="ECO:0000313" key="17">
    <source>
        <dbReference type="EMBL" id="SCZ90992.1"/>
    </source>
</evidence>
<protein>
    <recommendedName>
        <fullName evidence="4 14">GPI ethanolamine phosphate transferase 1</fullName>
        <ecNumber evidence="14">2.-.-.-</ecNumber>
    </recommendedName>
</protein>
<dbReference type="InterPro" id="IPR002591">
    <property type="entry name" value="Phosphodiest/P_Trfase"/>
</dbReference>
<evidence type="ECO:0000256" key="2">
    <source>
        <dbReference type="ARBA" id="ARBA00004687"/>
    </source>
</evidence>
<feature type="region of interest" description="Disordered" evidence="15">
    <location>
        <begin position="1"/>
        <end position="36"/>
    </location>
</feature>
<name>A0A2X0KCD5_9BASI</name>
<comment type="similarity">
    <text evidence="3 14">Belongs to the PIGG/PIGN/PIGO family. PIGN subfamily.</text>
</comment>
<evidence type="ECO:0000256" key="7">
    <source>
        <dbReference type="ARBA" id="ARBA00022692"/>
    </source>
</evidence>
<feature type="transmembrane region" description="Helical" evidence="14">
    <location>
        <begin position="584"/>
        <end position="602"/>
    </location>
</feature>
<feature type="transmembrane region" description="Helical" evidence="14">
    <location>
        <begin position="788"/>
        <end position="806"/>
    </location>
</feature>
<reference evidence="18" key="1">
    <citation type="submission" date="2016-10" db="EMBL/GenBank/DDBJ databases">
        <authorList>
            <person name="Jeantristanb JTB J.-T."/>
            <person name="Ricardo R."/>
        </authorList>
    </citation>
    <scope>NUCLEOTIDE SEQUENCE [LARGE SCALE GENOMIC DNA]</scope>
</reference>
<feature type="transmembrane region" description="Helical" evidence="14">
    <location>
        <begin position="760"/>
        <end position="782"/>
    </location>
</feature>
<feature type="transmembrane region" description="Helical" evidence="14">
    <location>
        <begin position="694"/>
        <end position="712"/>
    </location>
</feature>
<dbReference type="STRING" id="289078.A0A2X0KCD5"/>
<dbReference type="PANTHER" id="PTHR12250:SF0">
    <property type="entry name" value="GPI ETHANOLAMINE PHOSPHATE TRANSFERASE 1"/>
    <property type="match status" value="1"/>
</dbReference>
<dbReference type="GO" id="GO:0006506">
    <property type="term" value="P:GPI anchor biosynthetic process"/>
    <property type="evidence" value="ECO:0007669"/>
    <property type="project" value="UniProtKB-UniPathway"/>
</dbReference>
<accession>A0A2X0KCD5</accession>
<gene>
    <name evidence="17" type="ORF">BZ3500_MVSOF-1268-A1-R1_CHR1-3G02455</name>
</gene>
<organism evidence="17 18">
    <name type="scientific">Microbotryum saponariae</name>
    <dbReference type="NCBI Taxonomy" id="289078"/>
    <lineage>
        <taxon>Eukaryota</taxon>
        <taxon>Fungi</taxon>
        <taxon>Dikarya</taxon>
        <taxon>Basidiomycota</taxon>
        <taxon>Pucciniomycotina</taxon>
        <taxon>Microbotryomycetes</taxon>
        <taxon>Microbotryales</taxon>
        <taxon>Microbotryaceae</taxon>
        <taxon>Microbotryum</taxon>
    </lineage>
</organism>
<keyword evidence="11" id="KW-0325">Glycoprotein</keyword>
<keyword evidence="12" id="KW-0961">Cell wall biogenesis/degradation</keyword>
<dbReference type="OrthoDB" id="2748310at2759"/>
<feature type="transmembrane region" description="Helical" evidence="14">
    <location>
        <begin position="888"/>
        <end position="912"/>
    </location>
</feature>
<evidence type="ECO:0000256" key="14">
    <source>
        <dbReference type="RuleBase" id="RU367138"/>
    </source>
</evidence>
<dbReference type="AlphaFoldDB" id="A0A2X0KCD5"/>
<dbReference type="GO" id="GO:0051377">
    <property type="term" value="F:mannose-ethanolamine phosphotransferase activity"/>
    <property type="evidence" value="ECO:0007669"/>
    <property type="project" value="UniProtKB-UniRule"/>
</dbReference>
<keyword evidence="6 14" id="KW-0808">Transferase</keyword>
<feature type="transmembrane region" description="Helical" evidence="14">
    <location>
        <begin position="665"/>
        <end position="682"/>
    </location>
</feature>
<evidence type="ECO:0000259" key="16">
    <source>
        <dbReference type="Pfam" id="PF04987"/>
    </source>
</evidence>